<keyword evidence="2" id="KW-1185">Reference proteome</keyword>
<dbReference type="EMBL" id="PVMZ01000005">
    <property type="protein sequence ID" value="PRX22125.1"/>
    <property type="molecule type" value="Genomic_DNA"/>
</dbReference>
<dbReference type="Proteomes" id="UP000239415">
    <property type="component" value="Unassembled WGS sequence"/>
</dbReference>
<protein>
    <submittedName>
        <fullName evidence="1">Uncharacterized protein</fullName>
    </submittedName>
</protein>
<evidence type="ECO:0000313" key="1">
    <source>
        <dbReference type="EMBL" id="PRX22125.1"/>
    </source>
</evidence>
<comment type="caution">
    <text evidence="1">The sequence shown here is derived from an EMBL/GenBank/DDBJ whole genome shotgun (WGS) entry which is preliminary data.</text>
</comment>
<sequence>MATRKTSVTEVPYDERGNLLFYVDGGGSYSYLEGDPYRLAYSMRPNVAFDATLTLDSMRTGQSAKYLIWRDADGHHYPMFISDLTVMLPLVTVRRGVVSGTWIVRKKGQNFGVALASDD</sequence>
<dbReference type="AlphaFoldDB" id="A0A2T0KFH4"/>
<accession>A0A2T0KFH4</accession>
<organism evidence="1 2">
    <name type="scientific">Actinoplanes italicus</name>
    <dbReference type="NCBI Taxonomy" id="113567"/>
    <lineage>
        <taxon>Bacteria</taxon>
        <taxon>Bacillati</taxon>
        <taxon>Actinomycetota</taxon>
        <taxon>Actinomycetes</taxon>
        <taxon>Micromonosporales</taxon>
        <taxon>Micromonosporaceae</taxon>
        <taxon>Actinoplanes</taxon>
    </lineage>
</organism>
<reference evidence="1 2" key="1">
    <citation type="submission" date="2018-03" db="EMBL/GenBank/DDBJ databases">
        <title>Genomic Encyclopedia of Archaeal and Bacterial Type Strains, Phase II (KMG-II): from individual species to whole genera.</title>
        <authorList>
            <person name="Goeker M."/>
        </authorList>
    </citation>
    <scope>NUCLEOTIDE SEQUENCE [LARGE SCALE GENOMIC DNA]</scope>
    <source>
        <strain evidence="1 2">DSM 43146</strain>
    </source>
</reference>
<evidence type="ECO:0000313" key="2">
    <source>
        <dbReference type="Proteomes" id="UP000239415"/>
    </source>
</evidence>
<gene>
    <name evidence="1" type="ORF">CLV67_105302</name>
</gene>
<proteinExistence type="predicted"/>
<name>A0A2T0KFH4_9ACTN</name>